<dbReference type="InterPro" id="IPR032675">
    <property type="entry name" value="LRR_dom_sf"/>
</dbReference>
<dbReference type="EMBL" id="LGRX02003258">
    <property type="protein sequence ID" value="KAK3282535.1"/>
    <property type="molecule type" value="Genomic_DNA"/>
</dbReference>
<evidence type="ECO:0000313" key="2">
    <source>
        <dbReference type="EMBL" id="KAK3282535.1"/>
    </source>
</evidence>
<dbReference type="GO" id="GO:0019005">
    <property type="term" value="C:SCF ubiquitin ligase complex"/>
    <property type="evidence" value="ECO:0007669"/>
    <property type="project" value="TreeGrafter"/>
</dbReference>
<name>A0AAE0GQI8_9CHLO</name>
<dbReference type="GO" id="GO:0031146">
    <property type="term" value="P:SCF-dependent proteasomal ubiquitin-dependent protein catabolic process"/>
    <property type="evidence" value="ECO:0007669"/>
    <property type="project" value="TreeGrafter"/>
</dbReference>
<dbReference type="PANTHER" id="PTHR13318:SF235">
    <property type="entry name" value="F-BOX DOMAIN-CONTAINING PROTEIN"/>
    <property type="match status" value="1"/>
</dbReference>
<proteinExistence type="predicted"/>
<comment type="subcellular location">
    <subcellularLocation>
        <location evidence="1">Cytoplasm</location>
        <location evidence="1">Cytoskeleton</location>
        <location evidence="1">Cilium axoneme</location>
    </subcellularLocation>
</comment>
<evidence type="ECO:0000313" key="3">
    <source>
        <dbReference type="Proteomes" id="UP001190700"/>
    </source>
</evidence>
<protein>
    <submittedName>
        <fullName evidence="2">Uncharacterized protein</fullName>
    </submittedName>
</protein>
<dbReference type="Pfam" id="PF13516">
    <property type="entry name" value="LRR_6"/>
    <property type="match status" value="4"/>
</dbReference>
<accession>A0AAE0GQI8</accession>
<dbReference type="Gene3D" id="3.80.10.10">
    <property type="entry name" value="Ribonuclease Inhibitor"/>
    <property type="match status" value="3"/>
</dbReference>
<gene>
    <name evidence="2" type="ORF">CYMTET_9732</name>
</gene>
<reference evidence="2 3" key="1">
    <citation type="journal article" date="2015" name="Genome Biol. Evol.">
        <title>Comparative Genomics of a Bacterivorous Green Alga Reveals Evolutionary Causalities and Consequences of Phago-Mixotrophic Mode of Nutrition.</title>
        <authorList>
            <person name="Burns J.A."/>
            <person name="Paasch A."/>
            <person name="Narechania A."/>
            <person name="Kim E."/>
        </authorList>
    </citation>
    <scope>NUCLEOTIDE SEQUENCE [LARGE SCALE GENOMIC DNA]</scope>
    <source>
        <strain evidence="2 3">PLY_AMNH</strain>
    </source>
</reference>
<sequence>MRNPRDEVCSAIEEPKAHFVLGNTELLVLVLAQLFAGCVRKKYTDSETQWELDEELIIEACRLCCVSRLWRHVIDTCFPGVWECINMDNLMSISDKSALGTTVLQAYNEHRMKHVRWFHLGEYGAEAHQEVVNFISVCPKVEQIDLTDLNCFSKRYYDDTSLLRALRPHCSHLKTLIISQSRLTDDGILQLCGFAPDLDMQRIPSLMFLERRVPSLPNLQMLNISDSKDITDRGVIALVSSCLWSLCDLDISSCPQVSDLALVAVGNMPNLRFLNMGQDSAVDASADIAKFSDNGMRAFAVMHSRLQSLLKHPMGGCLKKLNMNWCQMFTDSALLAVAVHFPALEQLDMEGCAHTSELGLAAVLHRLPRLVHLRVRGNQLGSGDEFMELPVNCTNLQTMEIGHCNSITCNAVTMIVSRCPNLATIRMFQCGLGLQDHALAEIGQWCAALQHLDLMHCPNVGNPGILAVAQGCRLLRRLTIDGCTDIDDDAVLAVVESCHNLQELELNGTVITDRSVLALAYFSKELQELRLGRGYDPPKPLLITAAPFRDTVADGWPKLQQLQVPKILLEDEWEQVLTSRPLPVVITARM</sequence>
<keyword evidence="3" id="KW-1185">Reference proteome</keyword>
<dbReference type="Proteomes" id="UP001190700">
    <property type="component" value="Unassembled WGS sequence"/>
</dbReference>
<dbReference type="SMART" id="SM00367">
    <property type="entry name" value="LRR_CC"/>
    <property type="match status" value="10"/>
</dbReference>
<dbReference type="InterPro" id="IPR001611">
    <property type="entry name" value="Leu-rich_rpt"/>
</dbReference>
<dbReference type="SUPFAM" id="SSF52047">
    <property type="entry name" value="RNI-like"/>
    <property type="match status" value="2"/>
</dbReference>
<dbReference type="AlphaFoldDB" id="A0AAE0GQI8"/>
<comment type="caution">
    <text evidence="2">The sequence shown here is derived from an EMBL/GenBank/DDBJ whole genome shotgun (WGS) entry which is preliminary data.</text>
</comment>
<dbReference type="InterPro" id="IPR006553">
    <property type="entry name" value="Leu-rich_rpt_Cys-con_subtyp"/>
</dbReference>
<organism evidence="2 3">
    <name type="scientific">Cymbomonas tetramitiformis</name>
    <dbReference type="NCBI Taxonomy" id="36881"/>
    <lineage>
        <taxon>Eukaryota</taxon>
        <taxon>Viridiplantae</taxon>
        <taxon>Chlorophyta</taxon>
        <taxon>Pyramimonadophyceae</taxon>
        <taxon>Pyramimonadales</taxon>
        <taxon>Pyramimonadaceae</taxon>
        <taxon>Cymbomonas</taxon>
    </lineage>
</organism>
<dbReference type="PANTHER" id="PTHR13318">
    <property type="entry name" value="PARTNER OF PAIRED, ISOFORM B-RELATED"/>
    <property type="match status" value="1"/>
</dbReference>
<evidence type="ECO:0000256" key="1">
    <source>
        <dbReference type="ARBA" id="ARBA00004430"/>
    </source>
</evidence>
<dbReference type="GO" id="GO:0005930">
    <property type="term" value="C:axoneme"/>
    <property type="evidence" value="ECO:0007669"/>
    <property type="project" value="UniProtKB-SubCell"/>
</dbReference>